<proteinExistence type="predicted"/>
<dbReference type="EMBL" id="CDMZ01005934">
    <property type="protein sequence ID" value="CEM56029.1"/>
    <property type="molecule type" value="Genomic_DNA"/>
</dbReference>
<sequence length="345" mass="39275">MSEGVELIASHSIDPWLFGKAGGRRFHDPGLSSWSGPEWADWSSEMGGEVTMTFFKTGLAECITVRPSKHVMGRLEVHVSRGVVHCDNTSYYVVTGRGYDKKDHKKGDPLDPDSIFGVKELENKERKGFVTTRFTSVEGFKQRFVEKKLEDSQATVSDLTETDLKEAEERWGGAIWQEYFSKRKSVFEFLNSLKGKKVTYTVRQGDPRDPPFSTDTTISFLSNQRVEVFKVTTCEGCPDWGELEGVRGTLEVSWRDVHLAPAVVARHYRRYRQKFGKEEASREDKEKLFGTAENWVGKEMCNNPANIRGSAFEITAYEVCALETLENSSDLVWEEVGKEEMECDW</sequence>
<organism evidence="1">
    <name type="scientific">Chromera velia CCMP2878</name>
    <dbReference type="NCBI Taxonomy" id="1169474"/>
    <lineage>
        <taxon>Eukaryota</taxon>
        <taxon>Sar</taxon>
        <taxon>Alveolata</taxon>
        <taxon>Colpodellida</taxon>
        <taxon>Chromeraceae</taxon>
        <taxon>Chromera</taxon>
    </lineage>
</organism>
<dbReference type="VEuPathDB" id="CryptoDB:Cvel_14023"/>
<name>A0A0G4IFU9_9ALVE</name>
<dbReference type="AlphaFoldDB" id="A0A0G4IFU9"/>
<gene>
    <name evidence="1" type="ORF">Cvel_14023</name>
</gene>
<protein>
    <submittedName>
        <fullName evidence="1">Uncharacterized protein</fullName>
    </submittedName>
</protein>
<accession>A0A0G4IFU9</accession>
<evidence type="ECO:0000313" key="1">
    <source>
        <dbReference type="EMBL" id="CEM56029.1"/>
    </source>
</evidence>
<reference evidence="1" key="1">
    <citation type="submission" date="2014-11" db="EMBL/GenBank/DDBJ databases">
        <authorList>
            <person name="Otto D Thomas"/>
            <person name="Naeem Raeece"/>
        </authorList>
    </citation>
    <scope>NUCLEOTIDE SEQUENCE</scope>
</reference>